<dbReference type="PANTHER" id="PTHR47169:SF2">
    <property type="entry name" value="OS01G0541250 PROTEIN"/>
    <property type="match status" value="1"/>
</dbReference>
<sequence>MAGDCIFDGKIEMFAKRSSNNRPVGILETKPILSVTKDITRSWLIDKVLPAIREKWPESSRNSPIFIQQDNAKSHIDPSDLQFLEASKLDGFDIRLRCQPPNSLEWLIARVDRSNHSTIL</sequence>
<dbReference type="InterPro" id="IPR036397">
    <property type="entry name" value="RNaseH_sf"/>
</dbReference>
<dbReference type="Gene3D" id="3.30.420.10">
    <property type="entry name" value="Ribonuclease H-like superfamily/Ribonuclease H"/>
    <property type="match status" value="1"/>
</dbReference>
<reference evidence="1 2" key="1">
    <citation type="submission" date="2024-01" db="EMBL/GenBank/DDBJ databases">
        <title>The complete chloroplast genome sequence of Lithospermum erythrorhizon: insights into the phylogenetic relationship among Boraginaceae species and the maternal lineages of purple gromwells.</title>
        <authorList>
            <person name="Okada T."/>
            <person name="Watanabe K."/>
        </authorList>
    </citation>
    <scope>NUCLEOTIDE SEQUENCE [LARGE SCALE GENOMIC DNA]</scope>
</reference>
<accession>A0AAV3QUT3</accession>
<evidence type="ECO:0000313" key="2">
    <source>
        <dbReference type="Proteomes" id="UP001454036"/>
    </source>
</evidence>
<protein>
    <recommendedName>
        <fullName evidence="3">Transposase</fullName>
    </recommendedName>
</protein>
<name>A0AAV3QUT3_LITER</name>
<proteinExistence type="predicted"/>
<evidence type="ECO:0000313" key="1">
    <source>
        <dbReference type="EMBL" id="GAA0167310.1"/>
    </source>
</evidence>
<dbReference type="AlphaFoldDB" id="A0AAV3QUT3"/>
<organism evidence="1 2">
    <name type="scientific">Lithospermum erythrorhizon</name>
    <name type="common">Purple gromwell</name>
    <name type="synonym">Lithospermum officinale var. erythrorhizon</name>
    <dbReference type="NCBI Taxonomy" id="34254"/>
    <lineage>
        <taxon>Eukaryota</taxon>
        <taxon>Viridiplantae</taxon>
        <taxon>Streptophyta</taxon>
        <taxon>Embryophyta</taxon>
        <taxon>Tracheophyta</taxon>
        <taxon>Spermatophyta</taxon>
        <taxon>Magnoliopsida</taxon>
        <taxon>eudicotyledons</taxon>
        <taxon>Gunneridae</taxon>
        <taxon>Pentapetalae</taxon>
        <taxon>asterids</taxon>
        <taxon>lamiids</taxon>
        <taxon>Boraginales</taxon>
        <taxon>Boraginaceae</taxon>
        <taxon>Boraginoideae</taxon>
        <taxon>Lithospermeae</taxon>
        <taxon>Lithospermum</taxon>
    </lineage>
</organism>
<dbReference type="EMBL" id="BAABME010006037">
    <property type="protein sequence ID" value="GAA0167310.1"/>
    <property type="molecule type" value="Genomic_DNA"/>
</dbReference>
<comment type="caution">
    <text evidence="1">The sequence shown here is derived from an EMBL/GenBank/DDBJ whole genome shotgun (WGS) entry which is preliminary data.</text>
</comment>
<evidence type="ECO:0008006" key="3">
    <source>
        <dbReference type="Google" id="ProtNLM"/>
    </source>
</evidence>
<gene>
    <name evidence="1" type="ORF">LIER_22271</name>
</gene>
<dbReference type="GO" id="GO:0003676">
    <property type="term" value="F:nucleic acid binding"/>
    <property type="evidence" value="ECO:0007669"/>
    <property type="project" value="InterPro"/>
</dbReference>
<keyword evidence="2" id="KW-1185">Reference proteome</keyword>
<dbReference type="PANTHER" id="PTHR47169">
    <property type="entry name" value="OS01G0541250 PROTEIN"/>
    <property type="match status" value="1"/>
</dbReference>
<dbReference type="Proteomes" id="UP001454036">
    <property type="component" value="Unassembled WGS sequence"/>
</dbReference>